<dbReference type="Proteomes" id="UP000589620">
    <property type="component" value="Unassembled WGS sequence"/>
</dbReference>
<accession>A0A852T0G5</accession>
<reference evidence="5 6" key="1">
    <citation type="submission" date="2020-07" db="EMBL/GenBank/DDBJ databases">
        <title>Sequencing the genomes of 1000 actinobacteria strains.</title>
        <authorList>
            <person name="Klenk H.-P."/>
        </authorList>
    </citation>
    <scope>NUCLEOTIDE SEQUENCE [LARGE SCALE GENOMIC DNA]</scope>
    <source>
        <strain evidence="5 6">DSM 23871</strain>
    </source>
</reference>
<sequence>MNGLIGLSPLENDAPCRRRSRWRAACAAVLSLVLAVTAVVVGASPASAAGDARLQVVATAIDPATGAAISTTGPGRYGGKVGFKVDFSCLVAECAGATVRLDPTQLDPNLNHYRLLNQSGFVPPTMGATISGSAAAGYTVALGDLAAGQSGSFTVEYSQAARPGDHLARRDGHYNGWAVANFPIGFPIVQRVTGDATTSAGPLSHSSEPVLWENTVPTPGLAQSGIAGQYATDTDYTYKLYMASGCTSRVYNGAWGSVVASLESLCAEKYEVVHRIPAGVQLVAASGDPAVSGSIDDGFVLTWKRDRSDWAPTDNAEPGWQSLSSRNEDNAASPRTVTVRFPSTSFAPAGKDCDFTAVTGAWRTDLTVGYIGMPGEEGVVKNSTMGGGPTTVRCTSELASPFGKAVADAKTSTFDGTARLSDGDSPIVVPRPGEADNEKQWQVTVGNQANIPGVAVVTDDKLDLPDAPVHRIETTPAGASVAWTATNGTETVSGTSASPVDAPAGFRFASAVVSSPSLAGPNTTSAQAKRTNFSVVYKYRVSSTAPPGERRTNEASAVMTYPSDSTVDDIALKVPSHTIRFAKPFGKAEAAKASSVGTLTDGEYRYTIPTVGTAVANWSVDAHNRGNVPGRAVIEEDVLRGPGGLPVTTVAGGYHNGSAWVGSAFALEYTLDDGTKGTADVAAGETFAAPAGRALASARITTPELAARNSDPEKNDQTIFRANFGYVIPATAQPDAVWKNTATVTMTYPDHPSLDDISKEVSATVRLVGAISTFNASVVRQALPGGATSAGPATTVTYRVSGSTSGVPASRTITSQYVFVAPEGWVIVPGSASFAPGTVPVGVQFSYRTVTLDGVARQAVVAEWPAGTATAKNVGLPAMTVAARPGVQVPTGTLSRPDAFIGNSGDPVSTDVFATPLVDAPDVDRDGDTTERFARANNAGAGTTVALQPGLQVLKEICLPDRGAADGCEWIADPRHPVGVAPNSTSIKYRLSITNIGNATLGDVVGYDVLPYPGDTGTSDQTAAIQRGSTFRLSVKSVTSPTNGSEVEFSTSTQPCRSEVDAAVPGCADDWSATSDGAQSIRLSRHGDLAPGQRISVEYTGAVHDAPANGAIACNSFAVKAGSLATVSEPAAVCATIQETDLRIAAEPTDLQVGRPGVLPFTVSNLGGAPSAMGKVVVTIPKGVTVTDLAPAGWTCTAVDGAGDPAFGTAVGPATLTCQPGAAFTMDAPVALDIPVIPTSPSFTVSAEVAGQIHDGDLTNNVAEVALKPVGAVSGLPVSKNDGVAQAAPGQELTYTITVRNPLAYEALPGVELTDELPADTEFISASDGGSNSGGTVSWSLPEIPAGGQIVRSVTLRVLPTIGTKEMVNTARGTAPDPVPGSNVTITGTGEDRDRVMTRPELSVVKDTVQKEFGAAGQVITYQFTVRNSGDVTIRDIELDDPLPGLTPVKPTWPTTSGVLAPGESATASATYLTTQDDVDAGTLVNTATATGEAPDGSAVEKSVTHTLPGVGSAHLLFDKSSSGTPTKAGDVISYTFTVENDGGVTLHDVTVTDVMPGLSEPKFSWPGKPNTLAPGTKATATASYTVRQSDVDAGRVVNSATASGTPLVGASVTAEDEVTDLIDRKPGISLEKRVAHEEGTRGAVGDRLLYSFTIANTGNVTLSDVGIVDELPGLSDIDDTWPAEKNVLLPGQFATATAEYTITQADVDALTGVVNHATVNGTAPDGTTVSDEASAPATTPTTAAIQIVEEATLKSTGAPRAGDIVEYRYGVTNVGDVTLHNVLIDPAVSKAAVADASPRTLAPMQEFGVSEEYHLTQADIDAGSVQHESTVNGIAPDGRVVTDDDSSTVLLLQAPSVALVKTGARSGSVLGAAVGDTVTYTFEVTNTGNVTLNDIAIADAMPGLSEVEYPDPEDDGTLAPDAVLRATATYTLTAADIGAGSVTNTATVTSDRGATAEDTFVLPTAAIPIPPALADAIDATARVLASTGAQLAYGATLAALSLAAGLVLLVVRRRRGEDARRP</sequence>
<dbReference type="NCBIfam" id="TIGR01451">
    <property type="entry name" value="B_ant_repeat"/>
    <property type="match status" value="5"/>
</dbReference>
<evidence type="ECO:0000313" key="6">
    <source>
        <dbReference type="Proteomes" id="UP000589620"/>
    </source>
</evidence>
<evidence type="ECO:0000259" key="3">
    <source>
        <dbReference type="Pfam" id="PF01345"/>
    </source>
</evidence>
<organism evidence="5 6">
    <name type="scientific">Leifsonia soli</name>
    <dbReference type="NCBI Taxonomy" id="582665"/>
    <lineage>
        <taxon>Bacteria</taxon>
        <taxon>Bacillati</taxon>
        <taxon>Actinomycetota</taxon>
        <taxon>Actinomycetes</taxon>
        <taxon>Micrococcales</taxon>
        <taxon>Microbacteriaceae</taxon>
        <taxon>Leifsonia</taxon>
    </lineage>
</organism>
<dbReference type="InterPro" id="IPR055354">
    <property type="entry name" value="DUF7507"/>
</dbReference>
<dbReference type="RefSeq" id="WP_179457082.1">
    <property type="nucleotide sequence ID" value="NZ_BAAAPX010000001.1"/>
</dbReference>
<feature type="domain" description="DUF7507" evidence="4">
    <location>
        <begin position="1626"/>
        <end position="1732"/>
    </location>
</feature>
<feature type="domain" description="DUF7507" evidence="4">
    <location>
        <begin position="1519"/>
        <end position="1615"/>
    </location>
</feature>
<dbReference type="Pfam" id="PF01345">
    <property type="entry name" value="DUF11"/>
    <property type="match status" value="1"/>
</dbReference>
<keyword evidence="2" id="KW-1133">Transmembrane helix</keyword>
<evidence type="ECO:0000256" key="2">
    <source>
        <dbReference type="SAM" id="Phobius"/>
    </source>
</evidence>
<dbReference type="Gene3D" id="2.60.40.10">
    <property type="entry name" value="Immunoglobulins"/>
    <property type="match status" value="1"/>
</dbReference>
<dbReference type="InterPro" id="IPR013783">
    <property type="entry name" value="Ig-like_fold"/>
</dbReference>
<feature type="region of interest" description="Disordered" evidence="1">
    <location>
        <begin position="1370"/>
        <end position="1390"/>
    </location>
</feature>
<proteinExistence type="predicted"/>
<feature type="domain" description="DUF7507" evidence="4">
    <location>
        <begin position="1855"/>
        <end position="1953"/>
    </location>
</feature>
<feature type="region of interest" description="Disordered" evidence="1">
    <location>
        <begin position="310"/>
        <end position="334"/>
    </location>
</feature>
<keyword evidence="2" id="KW-0812">Transmembrane</keyword>
<dbReference type="Pfam" id="PF24346">
    <property type="entry name" value="DUF7507"/>
    <property type="match status" value="5"/>
</dbReference>
<dbReference type="EMBL" id="JACCBJ010000001">
    <property type="protein sequence ID" value="NYD75036.1"/>
    <property type="molecule type" value="Genomic_DNA"/>
</dbReference>
<dbReference type="InterPro" id="IPR001434">
    <property type="entry name" value="OmcB-like_DUF11"/>
</dbReference>
<dbReference type="InterPro" id="IPR047589">
    <property type="entry name" value="DUF11_rpt"/>
</dbReference>
<dbReference type="InterPro" id="IPR051172">
    <property type="entry name" value="Chlamydia_OmcB"/>
</dbReference>
<feature type="domain" description="DUF7507" evidence="4">
    <location>
        <begin position="1744"/>
        <end position="1844"/>
    </location>
</feature>
<name>A0A852T0G5_9MICO</name>
<keyword evidence="6" id="KW-1185">Reference proteome</keyword>
<dbReference type="GO" id="GO:0005975">
    <property type="term" value="P:carbohydrate metabolic process"/>
    <property type="evidence" value="ECO:0007669"/>
    <property type="project" value="UniProtKB-ARBA"/>
</dbReference>
<feature type="domain" description="DUF7507" evidence="4">
    <location>
        <begin position="1400"/>
        <end position="1502"/>
    </location>
</feature>
<evidence type="ECO:0000313" key="5">
    <source>
        <dbReference type="EMBL" id="NYD75036.1"/>
    </source>
</evidence>
<comment type="caution">
    <text evidence="5">The sequence shown here is derived from an EMBL/GenBank/DDBJ whole genome shotgun (WGS) entry which is preliminary data.</text>
</comment>
<feature type="transmembrane region" description="Helical" evidence="2">
    <location>
        <begin position="1992"/>
        <end position="2012"/>
    </location>
</feature>
<feature type="domain" description="DUF11" evidence="3">
    <location>
        <begin position="1278"/>
        <end position="1384"/>
    </location>
</feature>
<protein>
    <submittedName>
        <fullName evidence="5">Putative repeat protein (TIGR01451 family)</fullName>
    </submittedName>
</protein>
<evidence type="ECO:0000259" key="4">
    <source>
        <dbReference type="Pfam" id="PF24346"/>
    </source>
</evidence>
<keyword evidence="2" id="KW-0472">Membrane</keyword>
<dbReference type="PANTHER" id="PTHR34819:SF3">
    <property type="entry name" value="CELL SURFACE PROTEIN"/>
    <property type="match status" value="1"/>
</dbReference>
<dbReference type="PANTHER" id="PTHR34819">
    <property type="entry name" value="LARGE CYSTEINE-RICH PERIPLASMIC PROTEIN OMCB"/>
    <property type="match status" value="1"/>
</dbReference>
<evidence type="ECO:0000256" key="1">
    <source>
        <dbReference type="SAM" id="MobiDB-lite"/>
    </source>
</evidence>
<gene>
    <name evidence="5" type="ORF">BJ963_002555</name>
</gene>